<proteinExistence type="predicted"/>
<dbReference type="RefSeq" id="WP_062122855.1">
    <property type="nucleotide sequence ID" value="NZ_BAZW01000006.1"/>
</dbReference>
<dbReference type="Gene3D" id="2.60.120.200">
    <property type="match status" value="3"/>
</dbReference>
<organism evidence="1 2">
    <name type="scientific">Geofilum rubicundum JCM 15548</name>
    <dbReference type="NCBI Taxonomy" id="1236989"/>
    <lineage>
        <taxon>Bacteria</taxon>
        <taxon>Pseudomonadati</taxon>
        <taxon>Bacteroidota</taxon>
        <taxon>Bacteroidia</taxon>
        <taxon>Marinilabiliales</taxon>
        <taxon>Marinilabiliaceae</taxon>
        <taxon>Geofilum</taxon>
    </lineage>
</organism>
<name>A0A0E9LVC4_9BACT</name>
<dbReference type="InterPro" id="IPR013320">
    <property type="entry name" value="ConA-like_dom_sf"/>
</dbReference>
<dbReference type="SUPFAM" id="SSF49899">
    <property type="entry name" value="Concanavalin A-like lectins/glucanases"/>
    <property type="match status" value="3"/>
</dbReference>
<accession>A0A0E9LVC4</accession>
<reference evidence="1 2" key="1">
    <citation type="journal article" date="2015" name="Microbes Environ.">
        <title>Distribution and evolution of nitrogen fixation genes in the phylum bacteroidetes.</title>
        <authorList>
            <person name="Inoue J."/>
            <person name="Oshima K."/>
            <person name="Suda W."/>
            <person name="Sakamoto M."/>
            <person name="Iino T."/>
            <person name="Noda S."/>
            <person name="Hongoh Y."/>
            <person name="Hattori M."/>
            <person name="Ohkuma M."/>
        </authorList>
    </citation>
    <scope>NUCLEOTIDE SEQUENCE [LARGE SCALE GENOMIC DNA]</scope>
    <source>
        <strain evidence="1">JCM 15548</strain>
    </source>
</reference>
<keyword evidence="2" id="KW-1185">Reference proteome</keyword>
<sequence>MKLISKLLLLTAMVGFLGLWSCEEWGEMDPPAGNQVFPKLELKGDYKFDDGFPEDVVLASYEGGVDPSIVTDEFKGKVAQFSEGYALFTNPLTEVKLQTGASLTMWIKTTENNLSGAIFSFTSEDHTERLFFSPNAWLSYNGGNGSYEANNPDNGPTNLLTPDEWHFLALSIKTDGYFVYVDGEKVLEETVTDFDFSHLVNAMSTLPYFYLGYGSDSQPQTMWIDDVKIYRNVITSKEIAVPAVSGGGEPYQFPPRGTVGYYPLDGAFVNSLNDLQDGELVTVETQATPSDFQEDEVRGTVWNQQEGWNGHPNGWAYTRFDNPLKGKTVEGGISVSMWLNPPTLNYWDQIFVLNDGTSKFWFNAIGYLGYNGEGGWFDCHNNNAENALAVGEWTFVTINMTESGFEVYYNGELKFTNEENAAYAGDLTDFSHVVNMFTTANDFFLGYETWWRAAPALVDDIFLGTRPLTEQEVKRLYADTEKANGGIVTNPSYLPDLFGYYTLDNVFDNAVNSGQSGELVTVVPQGTPSDFEADPVRGSVWRQQEGWNDHANGYAYTRFDNPLKNQIVEEGISVSMWLNPPVLNYWDQIFVLNDGTSKFWFNAIGYLGYNGTGGWFDCHNNNAENALVVDEWTLVTINVTNTGFEVYYNGEFKFDNESNAGYAGDLSDFSHVVNMFTSANDFYLGYESWWRAAPALVDDIYLNGSPLTAEQAAALYNATKK</sequence>
<comment type="caution">
    <text evidence="1">The sequence shown here is derived from an EMBL/GenBank/DDBJ whole genome shotgun (WGS) entry which is preliminary data.</text>
</comment>
<dbReference type="Proteomes" id="UP000032900">
    <property type="component" value="Unassembled WGS sequence"/>
</dbReference>
<dbReference type="AlphaFoldDB" id="A0A0E9LVC4"/>
<dbReference type="STRING" id="1236989.JCM15548_11221"/>
<gene>
    <name evidence="1" type="ORF">JCM15548_11221</name>
</gene>
<dbReference type="EMBL" id="BAZW01000006">
    <property type="protein sequence ID" value="GAO29066.1"/>
    <property type="molecule type" value="Genomic_DNA"/>
</dbReference>
<dbReference type="GO" id="GO:0005975">
    <property type="term" value="P:carbohydrate metabolic process"/>
    <property type="evidence" value="ECO:0007669"/>
    <property type="project" value="UniProtKB-ARBA"/>
</dbReference>
<dbReference type="GO" id="GO:0004553">
    <property type="term" value="F:hydrolase activity, hydrolyzing O-glycosyl compounds"/>
    <property type="evidence" value="ECO:0007669"/>
    <property type="project" value="UniProtKB-ARBA"/>
</dbReference>
<protein>
    <submittedName>
        <fullName evidence="1">Uncharacterized protein</fullName>
    </submittedName>
</protein>
<evidence type="ECO:0000313" key="1">
    <source>
        <dbReference type="EMBL" id="GAO29066.1"/>
    </source>
</evidence>
<dbReference type="Pfam" id="PF13385">
    <property type="entry name" value="Laminin_G_3"/>
    <property type="match status" value="3"/>
</dbReference>
<evidence type="ECO:0000313" key="2">
    <source>
        <dbReference type="Proteomes" id="UP000032900"/>
    </source>
</evidence>
<dbReference type="OrthoDB" id="975413at2"/>